<feature type="transmembrane region" description="Helical" evidence="1">
    <location>
        <begin position="173"/>
        <end position="195"/>
    </location>
</feature>
<dbReference type="PANTHER" id="PTHR12242:SF1">
    <property type="entry name" value="MYND-TYPE DOMAIN-CONTAINING PROTEIN"/>
    <property type="match status" value="1"/>
</dbReference>
<protein>
    <recommendedName>
        <fullName evidence="4">FAR-17a/AIG1-like protein</fullName>
    </recommendedName>
</protein>
<dbReference type="AlphaFoldDB" id="A0AAI9EB41"/>
<reference evidence="2" key="1">
    <citation type="submission" date="2023-11" db="EMBL/GenBank/DDBJ databases">
        <authorList>
            <person name="Alioto T."/>
            <person name="Alioto T."/>
            <person name="Gomez Garrido J."/>
        </authorList>
    </citation>
    <scope>NUCLEOTIDE SEQUENCE</scope>
</reference>
<evidence type="ECO:0000313" key="2">
    <source>
        <dbReference type="EMBL" id="CAK4027461.1"/>
    </source>
</evidence>
<sequence>MQNPLSLSFFGMSSRPPSTDAARQYVTSYILHPYALALLRSIMSLYCFSTIIIGYSWLAHDSAPNTLKDIHIPTYTLLLDVGFIGESFSFFTFLTWWSLAFYFGISAFHTFDYARSLRRGGKPDELLQRSFSYHWSFELAYSLWHTTVTTYPFLVSIVFWAMMYGSPWPTSKFAQWINISVHGLNSLFTIFEVVFSAARPPAFLGHLLVVMLVLSMYLGLAYLSKATADFYPYAWMDPQFGWQGIVAHVFGYAGGMIGIYSVVWGVKWITSRIAEGPRTNSDSALTEDDEKTIWSKPDSSCSTHNDSKEWKEPVVIVVEEL</sequence>
<gene>
    <name evidence="2" type="ORF">LECACI_7A005075</name>
</gene>
<feature type="transmembrane region" description="Helical" evidence="1">
    <location>
        <begin position="96"/>
        <end position="114"/>
    </location>
</feature>
<dbReference type="EMBL" id="CAVMBE010000031">
    <property type="protein sequence ID" value="CAK4027461.1"/>
    <property type="molecule type" value="Genomic_DNA"/>
</dbReference>
<comment type="caution">
    <text evidence="2">The sequence shown here is derived from an EMBL/GenBank/DDBJ whole genome shotgun (WGS) entry which is preliminary data.</text>
</comment>
<evidence type="ECO:0008006" key="4">
    <source>
        <dbReference type="Google" id="ProtNLM"/>
    </source>
</evidence>
<feature type="transmembrane region" description="Helical" evidence="1">
    <location>
        <begin position="240"/>
        <end position="263"/>
    </location>
</feature>
<dbReference type="PANTHER" id="PTHR12242">
    <property type="entry name" value="OS02G0130600 PROTEIN-RELATED"/>
    <property type="match status" value="1"/>
</dbReference>
<feature type="transmembrane region" description="Helical" evidence="1">
    <location>
        <begin position="202"/>
        <end position="220"/>
    </location>
</feature>
<keyword evidence="1" id="KW-0812">Transmembrane</keyword>
<keyword evidence="1" id="KW-0472">Membrane</keyword>
<dbReference type="GO" id="GO:0016020">
    <property type="term" value="C:membrane"/>
    <property type="evidence" value="ECO:0007669"/>
    <property type="project" value="TreeGrafter"/>
</dbReference>
<keyword evidence="3" id="KW-1185">Reference proteome</keyword>
<feature type="transmembrane region" description="Helical" evidence="1">
    <location>
        <begin position="37"/>
        <end position="58"/>
    </location>
</feature>
<evidence type="ECO:0000313" key="3">
    <source>
        <dbReference type="Proteomes" id="UP001296104"/>
    </source>
</evidence>
<feature type="transmembrane region" description="Helical" evidence="1">
    <location>
        <begin position="135"/>
        <end position="161"/>
    </location>
</feature>
<organism evidence="2 3">
    <name type="scientific">Lecanosticta acicola</name>
    <dbReference type="NCBI Taxonomy" id="111012"/>
    <lineage>
        <taxon>Eukaryota</taxon>
        <taxon>Fungi</taxon>
        <taxon>Dikarya</taxon>
        <taxon>Ascomycota</taxon>
        <taxon>Pezizomycotina</taxon>
        <taxon>Dothideomycetes</taxon>
        <taxon>Dothideomycetidae</taxon>
        <taxon>Mycosphaerellales</taxon>
        <taxon>Mycosphaerellaceae</taxon>
        <taxon>Lecanosticta</taxon>
    </lineage>
</organism>
<evidence type="ECO:0000256" key="1">
    <source>
        <dbReference type="SAM" id="Phobius"/>
    </source>
</evidence>
<proteinExistence type="predicted"/>
<accession>A0AAI9EB41</accession>
<name>A0AAI9EB41_9PEZI</name>
<keyword evidence="1" id="KW-1133">Transmembrane helix</keyword>
<dbReference type="Proteomes" id="UP001296104">
    <property type="component" value="Unassembled WGS sequence"/>
</dbReference>